<dbReference type="KEGG" id="dfi:AXF13_12970"/>
<dbReference type="InterPro" id="IPR036013">
    <property type="entry name" value="Band_7/SPFH_dom_sf"/>
</dbReference>
<dbReference type="Pfam" id="PF16200">
    <property type="entry name" value="Band_7_C"/>
    <property type="match status" value="1"/>
</dbReference>
<name>A0A109W4T5_9BACT</name>
<sequence length="320" mass="34826">MSLFESFGQFGWLFLLAVLVIIVLIKTAVVVPNQSAYVVERLGKFHKVLYAGFHLLLPFVDVVAYKRSLKEQVLDVPKQTCITRDNVSVDIDGVLYLQVITPEKSAYGISDYEWGAIQLAQTSLRSVIGKLELDKTFEERTRINQEVVEALDAATAPWGVKVLRYEIRDITPPATVMEAMEKQMRAEREKRATIAESEGEMQSQINRAEGAKAAAIAQSEGQKQAIINQAEGEAAQIRTVATATAEGLRIVGDQLGNDGVAAAQLRLAEAYINEFGKLAKTGNSMIIPADVADAAGMVATMTKIIKPGQGLSAETNKTKA</sequence>
<protein>
    <submittedName>
        <fullName evidence="5">Stomatin 2</fullName>
    </submittedName>
</protein>
<dbReference type="STRING" id="44742.AXF13_12970"/>
<feature type="transmembrane region" description="Helical" evidence="3">
    <location>
        <begin position="49"/>
        <end position="65"/>
    </location>
</feature>
<dbReference type="Gene3D" id="3.30.479.30">
    <property type="entry name" value="Band 7 domain"/>
    <property type="match status" value="1"/>
</dbReference>
<keyword evidence="3" id="KW-0472">Membrane</keyword>
<keyword evidence="3" id="KW-0812">Transmembrane</keyword>
<comment type="subcellular location">
    <subcellularLocation>
        <location evidence="1">Membrane</location>
        <topology evidence="1">Single-pass membrane protein</topology>
    </subcellularLocation>
</comment>
<feature type="transmembrane region" description="Helical" evidence="3">
    <location>
        <begin position="12"/>
        <end position="29"/>
    </location>
</feature>
<dbReference type="Proteomes" id="UP000069241">
    <property type="component" value="Chromosome"/>
</dbReference>
<dbReference type="SUPFAM" id="SSF117892">
    <property type="entry name" value="Band 7/SPFH domain"/>
    <property type="match status" value="1"/>
</dbReference>
<dbReference type="InterPro" id="IPR001107">
    <property type="entry name" value="Band_7"/>
</dbReference>
<dbReference type="InterPro" id="IPR032435">
    <property type="entry name" value="STML2-like_C"/>
</dbReference>
<dbReference type="AlphaFoldDB" id="A0A109W4T5"/>
<dbReference type="RefSeq" id="WP_008683138.1">
    <property type="nucleotide sequence ID" value="NZ_CP014229.1"/>
</dbReference>
<dbReference type="CDD" id="cd08829">
    <property type="entry name" value="SPFH_paraslipin"/>
    <property type="match status" value="1"/>
</dbReference>
<keyword evidence="3" id="KW-1133">Transmembrane helix</keyword>
<dbReference type="GO" id="GO:0098552">
    <property type="term" value="C:side of membrane"/>
    <property type="evidence" value="ECO:0007669"/>
    <property type="project" value="UniProtKB-ARBA"/>
</dbReference>
<dbReference type="EMBL" id="CP014229">
    <property type="protein sequence ID" value="AMD90963.1"/>
    <property type="molecule type" value="Genomic_DNA"/>
</dbReference>
<reference evidence="6" key="1">
    <citation type="submission" date="2016-02" db="EMBL/GenBank/DDBJ databases">
        <authorList>
            <person name="Holder M.E."/>
            <person name="Ajami N.J."/>
            <person name="Petrosino J.F."/>
        </authorList>
    </citation>
    <scope>NUCLEOTIDE SEQUENCE [LARGE SCALE GENOMIC DNA]</scope>
    <source>
        <strain evidence="6">CCUG 45958</strain>
    </source>
</reference>
<gene>
    <name evidence="5" type="ORF">AXF13_12970</name>
</gene>
<evidence type="ECO:0000313" key="6">
    <source>
        <dbReference type="Proteomes" id="UP000069241"/>
    </source>
</evidence>
<dbReference type="PRINTS" id="PR00721">
    <property type="entry name" value="STOMATIN"/>
</dbReference>
<keyword evidence="6" id="KW-1185">Reference proteome</keyword>
<evidence type="ECO:0000256" key="2">
    <source>
        <dbReference type="ARBA" id="ARBA00008164"/>
    </source>
</evidence>
<accession>A0A109W4T5</accession>
<dbReference type="InterPro" id="IPR001972">
    <property type="entry name" value="Stomatin_HflK_fam"/>
</dbReference>
<organism evidence="5 6">
    <name type="scientific">Desulfovibrio fairfieldensis</name>
    <dbReference type="NCBI Taxonomy" id="44742"/>
    <lineage>
        <taxon>Bacteria</taxon>
        <taxon>Pseudomonadati</taxon>
        <taxon>Thermodesulfobacteriota</taxon>
        <taxon>Desulfovibrionia</taxon>
        <taxon>Desulfovibrionales</taxon>
        <taxon>Desulfovibrionaceae</taxon>
        <taxon>Desulfovibrio</taxon>
    </lineage>
</organism>
<comment type="similarity">
    <text evidence="2">Belongs to the band 7/mec-2 family.</text>
</comment>
<dbReference type="Pfam" id="PF01145">
    <property type="entry name" value="Band_7"/>
    <property type="match status" value="1"/>
</dbReference>
<dbReference type="PANTHER" id="PTHR43327:SF10">
    <property type="entry name" value="STOMATIN-LIKE PROTEIN 2, MITOCHONDRIAL"/>
    <property type="match status" value="1"/>
</dbReference>
<dbReference type="SMART" id="SM00244">
    <property type="entry name" value="PHB"/>
    <property type="match status" value="1"/>
</dbReference>
<proteinExistence type="inferred from homology"/>
<evidence type="ECO:0000259" key="4">
    <source>
        <dbReference type="SMART" id="SM00244"/>
    </source>
</evidence>
<evidence type="ECO:0000256" key="3">
    <source>
        <dbReference type="SAM" id="Phobius"/>
    </source>
</evidence>
<evidence type="ECO:0000313" key="5">
    <source>
        <dbReference type="EMBL" id="AMD90963.1"/>
    </source>
</evidence>
<evidence type="ECO:0000256" key="1">
    <source>
        <dbReference type="ARBA" id="ARBA00004167"/>
    </source>
</evidence>
<dbReference type="FunFam" id="3.30.479.30:FF:000004">
    <property type="entry name" value="Putative membrane protease family, stomatin"/>
    <property type="match status" value="1"/>
</dbReference>
<dbReference type="PANTHER" id="PTHR43327">
    <property type="entry name" value="STOMATIN-LIKE PROTEIN 2, MITOCHONDRIAL"/>
    <property type="match status" value="1"/>
</dbReference>
<feature type="domain" description="Band 7" evidence="4">
    <location>
        <begin position="26"/>
        <end position="184"/>
    </location>
</feature>
<dbReference type="GO" id="GO:0005886">
    <property type="term" value="C:plasma membrane"/>
    <property type="evidence" value="ECO:0007669"/>
    <property type="project" value="UniProtKB-ARBA"/>
</dbReference>
<dbReference type="InterPro" id="IPR050710">
    <property type="entry name" value="Band7/mec-2_domain"/>
</dbReference>